<sequence>MLDVDFPLTGEPLILDLVNTRPHTAAGPMDLLSTPAGLQAWLGIQAYRLLTPVPVTAPTEADLAAVHAVREHSATAIDHARRGECPPRAALHALSSALGDAPAYRELGWDGTAVTSTPRRAGSLGARLAAELAEAAADLLTNPQTIALVRACAAEDCVLLFLPAHPRRRWCSASRCGNRARVARYYQRHKS</sequence>
<dbReference type="Gene3D" id="1.10.3300.10">
    <property type="entry name" value="Jann2411-like domain"/>
    <property type="match status" value="1"/>
</dbReference>
<reference evidence="2 3" key="1">
    <citation type="submission" date="2017-06" db="EMBL/GenBank/DDBJ databases">
        <authorList>
            <person name="Kim H.J."/>
            <person name="Triplett B.A."/>
        </authorList>
    </citation>
    <scope>NUCLEOTIDE SEQUENCE [LARGE SCALE GENOMIC DNA]</scope>
    <source>
        <strain evidence="2">FRACA_ARgP5</strain>
    </source>
</reference>
<dbReference type="EMBL" id="FZMO01000092">
    <property type="protein sequence ID" value="SNQ47306.1"/>
    <property type="molecule type" value="Genomic_DNA"/>
</dbReference>
<dbReference type="Proteomes" id="UP000234331">
    <property type="component" value="Unassembled WGS sequence"/>
</dbReference>
<name>A0A2I2KNS9_9ACTN</name>
<gene>
    <name evidence="2" type="ORF">FRACA_1810003</name>
</gene>
<dbReference type="SUPFAM" id="SSF160904">
    <property type="entry name" value="Jann2411-like"/>
    <property type="match status" value="1"/>
</dbReference>
<proteinExistence type="predicted"/>
<keyword evidence="3" id="KW-1185">Reference proteome</keyword>
<dbReference type="InterPro" id="IPR010852">
    <property type="entry name" value="ABATE"/>
</dbReference>
<evidence type="ECO:0000313" key="3">
    <source>
        <dbReference type="Proteomes" id="UP000234331"/>
    </source>
</evidence>
<feature type="domain" description="Zinc finger CGNR" evidence="1">
    <location>
        <begin position="149"/>
        <end position="189"/>
    </location>
</feature>
<dbReference type="InterPro" id="IPR023286">
    <property type="entry name" value="ABATE_dom_sf"/>
</dbReference>
<organism evidence="2 3">
    <name type="scientific">Frankia canadensis</name>
    <dbReference type="NCBI Taxonomy" id="1836972"/>
    <lineage>
        <taxon>Bacteria</taxon>
        <taxon>Bacillati</taxon>
        <taxon>Actinomycetota</taxon>
        <taxon>Actinomycetes</taxon>
        <taxon>Frankiales</taxon>
        <taxon>Frankiaceae</taxon>
        <taxon>Frankia</taxon>
    </lineage>
</organism>
<protein>
    <recommendedName>
        <fullName evidence="1">Zinc finger CGNR domain-containing protein</fullName>
    </recommendedName>
</protein>
<dbReference type="PANTHER" id="PTHR35525">
    <property type="entry name" value="BLL6575 PROTEIN"/>
    <property type="match status" value="1"/>
</dbReference>
<dbReference type="Pfam" id="PF11706">
    <property type="entry name" value="zf-CGNR"/>
    <property type="match status" value="1"/>
</dbReference>
<dbReference type="AlphaFoldDB" id="A0A2I2KNS9"/>
<evidence type="ECO:0000259" key="1">
    <source>
        <dbReference type="Pfam" id="PF11706"/>
    </source>
</evidence>
<dbReference type="PANTHER" id="PTHR35525:SF3">
    <property type="entry name" value="BLL6575 PROTEIN"/>
    <property type="match status" value="1"/>
</dbReference>
<dbReference type="OrthoDB" id="123307at2"/>
<dbReference type="RefSeq" id="WP_101831184.1">
    <property type="nucleotide sequence ID" value="NZ_FZMO01000092.1"/>
</dbReference>
<evidence type="ECO:0000313" key="2">
    <source>
        <dbReference type="EMBL" id="SNQ47306.1"/>
    </source>
</evidence>
<dbReference type="InterPro" id="IPR021005">
    <property type="entry name" value="Znf_CGNR"/>
</dbReference>
<accession>A0A2I2KNS9</accession>
<dbReference type="Pfam" id="PF07336">
    <property type="entry name" value="ABATE"/>
    <property type="match status" value="1"/>
</dbReference>